<proteinExistence type="predicted"/>
<sequence length="70" mass="7771">VIRRCKVPCTKTLVVANTDAGDEVLETAWTVVLKNLGRVLGMNGKYMLRRLCLWAPCAGTGHLKEKNNML</sequence>
<comment type="caution">
    <text evidence="1">The sequence shown here is derived from an EMBL/GenBank/DDBJ whole genome shotgun (WGS) entry which is preliminary data.</text>
</comment>
<accession>A0A9P0UWQ9</accession>
<gene>
    <name evidence="1" type="ORF">AN2335V1_1200</name>
</gene>
<dbReference type="EMBL" id="CAJOXS020000001">
    <property type="protein sequence ID" value="CAH6003734.1"/>
    <property type="molecule type" value="Genomic_DNA"/>
</dbReference>
<dbReference type="AlphaFoldDB" id="A0A9P0UWQ9"/>
<reference evidence="1" key="1">
    <citation type="submission" date="2022-05" db="EMBL/GenBank/DDBJ databases">
        <authorList>
            <person name="Alioto T."/>
            <person name="Alioto T."/>
            <person name="Gomez Garrido J."/>
        </authorList>
    </citation>
    <scope>NUCLEOTIDE SEQUENCE</scope>
    <source>
        <strain evidence="1">0</strain>
    </source>
</reference>
<dbReference type="Proteomes" id="UP000789617">
    <property type="component" value="Unassembled WGS sequence"/>
</dbReference>
<evidence type="ECO:0000313" key="2">
    <source>
        <dbReference type="Proteomes" id="UP000789617"/>
    </source>
</evidence>
<keyword evidence="2" id="KW-1185">Reference proteome</keyword>
<name>A0A9P0UWQ9_KLEVA</name>
<protein>
    <submittedName>
        <fullName evidence="1">Uncharacterized protein</fullName>
    </submittedName>
</protein>
<organism evidence="1 2">
    <name type="scientific">Klebsiella variicola</name>
    <dbReference type="NCBI Taxonomy" id="244366"/>
    <lineage>
        <taxon>Bacteria</taxon>
        <taxon>Pseudomonadati</taxon>
        <taxon>Pseudomonadota</taxon>
        <taxon>Gammaproteobacteria</taxon>
        <taxon>Enterobacterales</taxon>
        <taxon>Enterobacteriaceae</taxon>
        <taxon>Klebsiella/Raoultella group</taxon>
        <taxon>Klebsiella</taxon>
        <taxon>Klebsiella pneumoniae complex</taxon>
    </lineage>
</organism>
<evidence type="ECO:0000313" key="1">
    <source>
        <dbReference type="EMBL" id="CAH6003734.1"/>
    </source>
</evidence>
<feature type="non-terminal residue" evidence="1">
    <location>
        <position position="1"/>
    </location>
</feature>